<keyword evidence="20" id="KW-1185">Reference proteome</keyword>
<evidence type="ECO:0000256" key="11">
    <source>
        <dbReference type="ARBA" id="ARBA00023029"/>
    </source>
</evidence>
<comment type="caution">
    <text evidence="19">The sequence shown here is derived from an EMBL/GenBank/DDBJ whole genome shotgun (WGS) entry which is preliminary data.</text>
</comment>
<dbReference type="CDD" id="cd03481">
    <property type="entry name" value="TopoIIA_Trans_ScTopoIIA"/>
    <property type="match status" value="1"/>
</dbReference>
<evidence type="ECO:0000256" key="6">
    <source>
        <dbReference type="ARBA" id="ARBA00019635"/>
    </source>
</evidence>
<feature type="compositionally biased region" description="Basic residues" evidence="16">
    <location>
        <begin position="1654"/>
        <end position="1668"/>
    </location>
</feature>
<feature type="compositionally biased region" description="Basic and acidic residues" evidence="16">
    <location>
        <begin position="1293"/>
        <end position="1302"/>
    </location>
</feature>
<feature type="compositionally biased region" description="Basic and acidic residues" evidence="16">
    <location>
        <begin position="1166"/>
        <end position="1175"/>
    </location>
</feature>
<sequence length="1682" mass="192096">MSDFDDFSDLDSPPVIKSKQNGKRISIERIYQKKSQLEHILLRPDTYIGSVEIETKQMWVWDEVDGVGKMVYRDTSFVPGLYKIFDEILVNAADNKQRDKKMNCIKIDINPEKNEISIYNNGKGIPVTEHKDEKLYVPTMIFGHLLTSSNYDDDEKKVVGGRNGYGAKLCNIFSNRFKVETSCKEFGKAFSQVWTENMKNAKDVKITSSSGEDFTRITFQPDLSKFKMTTLDKDIVALFSRRAFDIAGSTRGVKVFLNGTKVPINGFKDYVELFVKDKEDETGNPIKVAYEVVNERWEIAATVSDRGFLQNSFVNSIATTRGGKHVDYIADQIVTKLADIIKKKNKQGVVVKPFQIKNHLWVFVNCLIENPTFDSQTKETMTLQQKNFGSKCSPTDKFFTTVIKVGVVEAILSWVKFKAQTELSKKCHSKKHAKLTGIPKLEDANDAGTRNSIDCTLILTEGDSAKSLVVAGLGVIGRDKYGVFPLRGKMLNVREASHKQILENAEINNIIKIVGLQYKKAYTSVDDLKTLRYGKIMIMTDQDQDGSHIKGLLINFIHHNWPSLLKLDFLEEFITPIVKASKGSDIHSFYSLPEFEEWKKEVPNWRAYKIKYYKGLGTSTSAEAKEYFSDMNRHRIKFVYAGTDDDHFVQLAFSKKMVEQRKEWLTNSLEERKRRRELSLPEMYLYEKTTKSVSYKDFVNKELILFSNMDNERSIPSMMDGLKPGQRKVLFTCFKRNDKREVKVAQLAGSVGEHSAYHHGEASLMSTIINLAQNFVGSNNINLLLPIGQFGTRLQGGKDAASARYIFTMLNPLTRKLFSNLDEPLLNYLFDDNLKVEPEYYVPIIPTVLVNGSEGIGTGWSTKIPNYNPREIVENIRRMIRGEEIKQMKPWFKGFTGTIEQIDTQRFIVNGEAAVLSSSSFEITELPIRVWTQSYKESVLEVLLNGNEKNPSFINDYKEYHTDTTVKFIITLSHENLQKSLDSGLHKTFKIQTSLSTTSMKVRNSRRDSSRIFSSSVRLEHYVKRKAYYEGMLEAEAKKLENQSRFILEKNDGLLIMENIRKKEFVAQLIKRNYDSDPVKAWKKKNVDKIADNVESNEDSDSGGDVDKKYDFDYLFDMSMRSMLREKVDELLKLRDQKKDELYKLRRSTPEDLWENDLKEFLAELDSSEQKERQDASNSIIKQAKSKNSRNVKTMKFFNDYKPSADGERVIPKLETVDSIKKSTATKKDKDKEKEKVLDGSDIENGYVPLAERLGKSPDMIDKKKKVLDSNLAKTENLDLDNKTTKKRAPKKVKTETNGDSKKKVKGKGKKKNLDFISDTENELSKAESDDDDFNALLKITKNGTQTQKKIESYFTKKDDLITTEPKDNKFDPNQTLIDSDDDLFNDKPLKPQEKKKTSEELFDSLFDSLFTPSQVTKPLAPTKPIVRVDSITISDSASVKKPVKQRKKKKQLSSDSEDDLPKKKSKKKTAAKRSIKTETNGDSRKKVKGKGKKKNLNFISDTENELSKAESDDDDFNVLLKITKNGTQTQKKIGSYFTKKDDLITTEPKDNKFDPDQTITDSDDDLFNDKPLKPQEKKKTIEELIDSLFTPSQVTKPLAPTKPIVRVDSITISDSGSDEIIEYQPTKTKKKSKKLSSDDNVSDQFEEILKPKASVKKPVKQRKKKKQLSSDSEDDLPTKVS</sequence>
<dbReference type="GO" id="GO:0005634">
    <property type="term" value="C:nucleus"/>
    <property type="evidence" value="ECO:0007669"/>
    <property type="project" value="TreeGrafter"/>
</dbReference>
<proteinExistence type="inferred from homology"/>
<reference evidence="19" key="1">
    <citation type="submission" date="2022-12" db="EMBL/GenBank/DDBJ databases">
        <title>Genome assemblies of Blomia tropicalis.</title>
        <authorList>
            <person name="Cui Y."/>
        </authorList>
    </citation>
    <scope>NUCLEOTIDE SEQUENCE</scope>
    <source>
        <tissue evidence="19">Adult mites</tissue>
    </source>
</reference>
<dbReference type="InterPro" id="IPR001241">
    <property type="entry name" value="Topo_IIA"/>
</dbReference>
<name>A0A9Q0LYM4_BLOTA</name>
<feature type="region of interest" description="Disordered" evidence="16">
    <location>
        <begin position="1166"/>
        <end position="1187"/>
    </location>
</feature>
<dbReference type="Pfam" id="PF01751">
    <property type="entry name" value="Toprim"/>
    <property type="match status" value="1"/>
</dbReference>
<dbReference type="InterPro" id="IPR013758">
    <property type="entry name" value="Topo_IIA_A/C_ab"/>
</dbReference>
<dbReference type="Gene3D" id="1.10.268.10">
    <property type="entry name" value="Topoisomerase, domain 3"/>
    <property type="match status" value="1"/>
</dbReference>
<dbReference type="Pfam" id="PF00204">
    <property type="entry name" value="DNA_gyraseB"/>
    <property type="match status" value="1"/>
</dbReference>
<evidence type="ECO:0000256" key="4">
    <source>
        <dbReference type="ARBA" id="ARBA00011080"/>
    </source>
</evidence>
<feature type="region of interest" description="Disordered" evidence="16">
    <location>
        <begin position="1616"/>
        <end position="1682"/>
    </location>
</feature>
<dbReference type="GO" id="GO:0005524">
    <property type="term" value="F:ATP binding"/>
    <property type="evidence" value="ECO:0007669"/>
    <property type="project" value="UniProtKB-UniRule"/>
</dbReference>
<comment type="catalytic activity">
    <reaction evidence="1 14 15">
        <text>ATP-dependent breakage, passage and rejoining of double-stranded DNA.</text>
        <dbReference type="EC" id="5.6.2.2"/>
    </reaction>
</comment>
<dbReference type="InterPro" id="IPR001154">
    <property type="entry name" value="TopoII_euk"/>
</dbReference>
<comment type="subunit">
    <text evidence="15">Homodimer.</text>
</comment>
<dbReference type="PROSITE" id="PS00177">
    <property type="entry name" value="TOPOISOMERASE_II"/>
    <property type="match status" value="1"/>
</dbReference>
<dbReference type="GO" id="GO:0046872">
    <property type="term" value="F:metal ion binding"/>
    <property type="evidence" value="ECO:0007669"/>
    <property type="project" value="UniProtKB-KW"/>
</dbReference>
<dbReference type="InterPro" id="IPR013757">
    <property type="entry name" value="Topo_IIA_A_a_sf"/>
</dbReference>
<dbReference type="GO" id="GO:0003677">
    <property type="term" value="F:DNA binding"/>
    <property type="evidence" value="ECO:0007669"/>
    <property type="project" value="UniProtKB-UniRule"/>
</dbReference>
<dbReference type="Gene3D" id="3.30.230.10">
    <property type="match status" value="1"/>
</dbReference>
<dbReference type="InterPro" id="IPR031660">
    <property type="entry name" value="TOPRIM_C"/>
</dbReference>
<evidence type="ECO:0000256" key="12">
    <source>
        <dbReference type="ARBA" id="ARBA00023125"/>
    </source>
</evidence>
<gene>
    <name evidence="19" type="ORF">RDWZM_008060</name>
</gene>
<dbReference type="InterPro" id="IPR034157">
    <property type="entry name" value="TOPRIM_TopoII"/>
</dbReference>
<dbReference type="InterPro" id="IPR036890">
    <property type="entry name" value="HATPase_C_sf"/>
</dbReference>
<dbReference type="FunFam" id="3.30.1490.30:FF:000001">
    <property type="entry name" value="DNA topoisomerase 2"/>
    <property type="match status" value="1"/>
</dbReference>
<comment type="cofactor">
    <cofactor evidence="2">
        <name>Ca(2+)</name>
        <dbReference type="ChEBI" id="CHEBI:29108"/>
    </cofactor>
</comment>
<dbReference type="InterPro" id="IPR013506">
    <property type="entry name" value="Topo_IIA_bsu_dom2"/>
</dbReference>
<evidence type="ECO:0000259" key="17">
    <source>
        <dbReference type="PROSITE" id="PS50880"/>
    </source>
</evidence>
<dbReference type="PROSITE" id="PS50880">
    <property type="entry name" value="TOPRIM"/>
    <property type="match status" value="1"/>
</dbReference>
<dbReference type="EMBL" id="JAPWDV010000003">
    <property type="protein sequence ID" value="KAJ6216903.1"/>
    <property type="molecule type" value="Genomic_DNA"/>
</dbReference>
<accession>A0A9Q0LYM4</accession>
<dbReference type="PRINTS" id="PR00418">
    <property type="entry name" value="TPI2FAMILY"/>
</dbReference>
<feature type="active site" description="O-(5'-phospho-DNA)-tyrosine intermediate" evidence="14">
    <location>
        <position position="805"/>
    </location>
</feature>
<feature type="compositionally biased region" description="Basic and acidic residues" evidence="16">
    <location>
        <begin position="1476"/>
        <end position="1485"/>
    </location>
</feature>
<dbReference type="InterPro" id="IPR014721">
    <property type="entry name" value="Ribsml_uS5_D2-typ_fold_subgr"/>
</dbReference>
<dbReference type="Pfam" id="PF02518">
    <property type="entry name" value="HATPase_c"/>
    <property type="match status" value="1"/>
</dbReference>
<dbReference type="CDD" id="cd00187">
    <property type="entry name" value="TOP4c"/>
    <property type="match status" value="1"/>
</dbReference>
<dbReference type="CDD" id="cd16930">
    <property type="entry name" value="HATPase_TopII-like"/>
    <property type="match status" value="1"/>
</dbReference>
<feature type="compositionally biased region" description="Basic and acidic residues" evidence="16">
    <location>
        <begin position="1546"/>
        <end position="1556"/>
    </location>
</feature>
<keyword evidence="12 14" id="KW-0238">DNA-binding</keyword>
<dbReference type="SUPFAM" id="SSF56719">
    <property type="entry name" value="Type II DNA topoisomerase"/>
    <property type="match status" value="1"/>
</dbReference>
<dbReference type="PROSITE" id="PS52040">
    <property type="entry name" value="TOPO_IIA"/>
    <property type="match status" value="1"/>
</dbReference>
<feature type="region of interest" description="Disordered" evidence="16">
    <location>
        <begin position="1546"/>
        <end position="1576"/>
    </location>
</feature>
<evidence type="ECO:0000256" key="3">
    <source>
        <dbReference type="ARBA" id="ARBA00001946"/>
    </source>
</evidence>
<dbReference type="GO" id="GO:0003918">
    <property type="term" value="F:DNA topoisomerase type II (double strand cut, ATP-hydrolyzing) activity"/>
    <property type="evidence" value="ECO:0007669"/>
    <property type="project" value="UniProtKB-UniRule"/>
</dbReference>
<comment type="function">
    <text evidence="15">Control of topological states of DNA by transient breakage and subsequent rejoining of DNA strands. Topoisomerase II makes double-strand breaks.</text>
</comment>
<evidence type="ECO:0000256" key="13">
    <source>
        <dbReference type="ARBA" id="ARBA00023235"/>
    </source>
</evidence>
<evidence type="ECO:0000256" key="5">
    <source>
        <dbReference type="ARBA" id="ARBA00012895"/>
    </source>
</evidence>
<dbReference type="InterPro" id="IPR018522">
    <property type="entry name" value="TopoIIA_CS"/>
</dbReference>
<dbReference type="SMART" id="SM00434">
    <property type="entry name" value="TOP4c"/>
    <property type="match status" value="1"/>
</dbReference>
<dbReference type="Gene3D" id="3.30.1490.30">
    <property type="match status" value="1"/>
</dbReference>
<dbReference type="FunFam" id="3.30.1360.40:FF:000003">
    <property type="entry name" value="DNA topoisomerase 2"/>
    <property type="match status" value="1"/>
</dbReference>
<evidence type="ECO:0000256" key="7">
    <source>
        <dbReference type="ARBA" id="ARBA00022723"/>
    </source>
</evidence>
<feature type="domain" description="Toprim" evidence="17">
    <location>
        <begin position="455"/>
        <end position="572"/>
    </location>
</feature>
<feature type="compositionally biased region" description="Basic residues" evidence="16">
    <location>
        <begin position="1486"/>
        <end position="1496"/>
    </location>
</feature>
<dbReference type="FunFam" id="3.30.565.10:FF:000004">
    <property type="entry name" value="DNA topoisomerase 2"/>
    <property type="match status" value="1"/>
</dbReference>
<evidence type="ECO:0000256" key="14">
    <source>
        <dbReference type="PROSITE-ProRule" id="PRU01384"/>
    </source>
</evidence>
<dbReference type="InterPro" id="IPR020568">
    <property type="entry name" value="Ribosomal_Su5_D2-typ_SF"/>
</dbReference>
<dbReference type="SUPFAM" id="SSF55874">
    <property type="entry name" value="ATPase domain of HSP90 chaperone/DNA topoisomerase II/histidine kinase"/>
    <property type="match status" value="1"/>
</dbReference>
<dbReference type="SMART" id="SM00433">
    <property type="entry name" value="TOP2c"/>
    <property type="match status" value="1"/>
</dbReference>
<organism evidence="19 20">
    <name type="scientific">Blomia tropicalis</name>
    <name type="common">Mite</name>
    <dbReference type="NCBI Taxonomy" id="40697"/>
    <lineage>
        <taxon>Eukaryota</taxon>
        <taxon>Metazoa</taxon>
        <taxon>Ecdysozoa</taxon>
        <taxon>Arthropoda</taxon>
        <taxon>Chelicerata</taxon>
        <taxon>Arachnida</taxon>
        <taxon>Acari</taxon>
        <taxon>Acariformes</taxon>
        <taxon>Sarcoptiformes</taxon>
        <taxon>Astigmata</taxon>
        <taxon>Glycyphagoidea</taxon>
        <taxon>Echimyopodidae</taxon>
        <taxon>Blomia</taxon>
    </lineage>
</organism>
<dbReference type="InterPro" id="IPR050634">
    <property type="entry name" value="DNA_Topoisomerase_II"/>
</dbReference>
<feature type="region of interest" description="Disordered" evidence="16">
    <location>
        <begin position="1362"/>
        <end position="1399"/>
    </location>
</feature>
<evidence type="ECO:0000256" key="9">
    <source>
        <dbReference type="ARBA" id="ARBA00022840"/>
    </source>
</evidence>
<evidence type="ECO:0000256" key="2">
    <source>
        <dbReference type="ARBA" id="ARBA00001913"/>
    </source>
</evidence>
<protein>
    <recommendedName>
        <fullName evidence="6 15">DNA topoisomerase 2</fullName>
        <ecNumber evidence="5 15">5.6.2.2</ecNumber>
    </recommendedName>
</protein>
<dbReference type="InterPro" id="IPR003594">
    <property type="entry name" value="HATPase_dom"/>
</dbReference>
<dbReference type="InterPro" id="IPR002205">
    <property type="entry name" value="Topo_IIA_dom_A"/>
</dbReference>
<keyword evidence="13 14" id="KW-0413">Isomerase</keyword>
<dbReference type="PRINTS" id="PR01158">
    <property type="entry name" value="TOPISMRASEII"/>
</dbReference>
<dbReference type="SUPFAM" id="SSF54211">
    <property type="entry name" value="Ribosomal protein S5 domain 2-like"/>
    <property type="match status" value="1"/>
</dbReference>
<dbReference type="PANTHER" id="PTHR10169:SF38">
    <property type="entry name" value="DNA TOPOISOMERASE 2"/>
    <property type="match status" value="1"/>
</dbReference>
<dbReference type="EC" id="5.6.2.2" evidence="5 15"/>
<keyword evidence="8 15" id="KW-0547">Nucleotide-binding</keyword>
<feature type="compositionally biased region" description="Basic and acidic residues" evidence="16">
    <location>
        <begin position="1385"/>
        <end position="1399"/>
    </location>
</feature>
<feature type="domain" description="Topo IIA-type catalytic" evidence="18">
    <location>
        <begin position="715"/>
        <end position="1158"/>
    </location>
</feature>
<comment type="similarity">
    <text evidence="4 15">Belongs to the type II topoisomerase family.</text>
</comment>
<dbReference type="GO" id="GO:0006265">
    <property type="term" value="P:DNA topological change"/>
    <property type="evidence" value="ECO:0007669"/>
    <property type="project" value="UniProtKB-UniRule"/>
</dbReference>
<keyword evidence="11 14" id="KW-0799">Topoisomerase</keyword>
<dbReference type="GO" id="GO:0000712">
    <property type="term" value="P:resolution of meiotic recombination intermediates"/>
    <property type="evidence" value="ECO:0007669"/>
    <property type="project" value="TreeGrafter"/>
</dbReference>
<dbReference type="FunFam" id="3.30.230.10:FF:000008">
    <property type="entry name" value="DNA topoisomerase 2"/>
    <property type="match status" value="1"/>
</dbReference>
<dbReference type="Pfam" id="PF16898">
    <property type="entry name" value="TOPRIM_C"/>
    <property type="match status" value="1"/>
</dbReference>
<keyword evidence="9 15" id="KW-0067">ATP-binding</keyword>
<dbReference type="InterPro" id="IPR006171">
    <property type="entry name" value="TOPRIM_dom"/>
</dbReference>
<dbReference type="FunFam" id="3.40.50.670:FF:000001">
    <property type="entry name" value="DNA topoisomerase 2"/>
    <property type="match status" value="2"/>
</dbReference>
<dbReference type="FunFam" id="3.90.199.10:FF:000002">
    <property type="entry name" value="DNA topoisomerase 2"/>
    <property type="match status" value="1"/>
</dbReference>
<keyword evidence="7" id="KW-0479">Metal-binding</keyword>
<dbReference type="Gene3D" id="3.40.50.670">
    <property type="match status" value="1"/>
</dbReference>
<dbReference type="Proteomes" id="UP001142055">
    <property type="component" value="Chromosome 3"/>
</dbReference>
<keyword evidence="10" id="KW-0460">Magnesium</keyword>
<feature type="region of interest" description="Disordered" evidence="16">
    <location>
        <begin position="1414"/>
        <end position="1512"/>
    </location>
</feature>
<comment type="cofactor">
    <cofactor evidence="3">
        <name>Mg(2+)</name>
        <dbReference type="ChEBI" id="CHEBI:18420"/>
    </cofactor>
</comment>
<dbReference type="Gene3D" id="3.30.565.10">
    <property type="entry name" value="Histidine kinase-like ATPase, C-terminal domain"/>
    <property type="match status" value="1"/>
</dbReference>
<dbReference type="OMA" id="NCYVVEM"/>
<feature type="region of interest" description="Disordered" evidence="16">
    <location>
        <begin position="1272"/>
        <end position="1312"/>
    </location>
</feature>
<evidence type="ECO:0000313" key="20">
    <source>
        <dbReference type="Proteomes" id="UP001142055"/>
    </source>
</evidence>
<evidence type="ECO:0000256" key="10">
    <source>
        <dbReference type="ARBA" id="ARBA00022842"/>
    </source>
</evidence>
<feature type="compositionally biased region" description="Basic residues" evidence="16">
    <location>
        <begin position="1442"/>
        <end position="1452"/>
    </location>
</feature>
<feature type="compositionally biased region" description="Basic and acidic residues" evidence="16">
    <location>
        <begin position="1362"/>
        <end position="1371"/>
    </location>
</feature>
<dbReference type="Pfam" id="PF00521">
    <property type="entry name" value="DNA_topoisoIV"/>
    <property type="match status" value="1"/>
</dbReference>
<evidence type="ECO:0000256" key="1">
    <source>
        <dbReference type="ARBA" id="ARBA00000185"/>
    </source>
</evidence>
<dbReference type="GO" id="GO:0000819">
    <property type="term" value="P:sister chromatid segregation"/>
    <property type="evidence" value="ECO:0007669"/>
    <property type="project" value="TreeGrafter"/>
</dbReference>
<dbReference type="CDD" id="cd03365">
    <property type="entry name" value="TOPRIM_TopoIIA"/>
    <property type="match status" value="1"/>
</dbReference>
<dbReference type="Gene3D" id="3.30.1360.40">
    <property type="match status" value="1"/>
</dbReference>
<feature type="compositionally biased region" description="Basic residues" evidence="16">
    <location>
        <begin position="1464"/>
        <end position="1475"/>
    </location>
</feature>
<dbReference type="InterPro" id="IPR013759">
    <property type="entry name" value="Topo_IIA_B_C"/>
</dbReference>
<evidence type="ECO:0000256" key="8">
    <source>
        <dbReference type="ARBA" id="ARBA00022741"/>
    </source>
</evidence>
<dbReference type="InterPro" id="IPR013760">
    <property type="entry name" value="Topo_IIA-like_dom_sf"/>
</dbReference>
<evidence type="ECO:0000259" key="18">
    <source>
        <dbReference type="PROSITE" id="PS52040"/>
    </source>
</evidence>
<evidence type="ECO:0000256" key="15">
    <source>
        <dbReference type="RuleBase" id="RU362094"/>
    </source>
</evidence>
<evidence type="ECO:0000256" key="16">
    <source>
        <dbReference type="SAM" id="MobiDB-lite"/>
    </source>
</evidence>
<dbReference type="Gene3D" id="3.90.199.10">
    <property type="entry name" value="Topoisomerase II, domain 5"/>
    <property type="match status" value="1"/>
</dbReference>
<dbReference type="PANTHER" id="PTHR10169">
    <property type="entry name" value="DNA TOPOISOMERASE/GYRASE"/>
    <property type="match status" value="1"/>
</dbReference>
<evidence type="ECO:0000313" key="19">
    <source>
        <dbReference type="EMBL" id="KAJ6216903.1"/>
    </source>
</evidence>